<proteinExistence type="predicted"/>
<evidence type="ECO:0000313" key="2">
    <source>
        <dbReference type="Proteomes" id="UP000790377"/>
    </source>
</evidence>
<comment type="caution">
    <text evidence="1">The sequence shown here is derived from an EMBL/GenBank/DDBJ whole genome shotgun (WGS) entry which is preliminary data.</text>
</comment>
<keyword evidence="2" id="KW-1185">Reference proteome</keyword>
<evidence type="ECO:0000313" key="1">
    <source>
        <dbReference type="EMBL" id="KAH7908332.1"/>
    </source>
</evidence>
<accession>A0ACB8A5M1</accession>
<gene>
    <name evidence="1" type="ORF">BJ138DRAFT_1103594</name>
</gene>
<dbReference type="EMBL" id="MU267829">
    <property type="protein sequence ID" value="KAH7908332.1"/>
    <property type="molecule type" value="Genomic_DNA"/>
</dbReference>
<reference evidence="1" key="1">
    <citation type="journal article" date="2021" name="New Phytol.">
        <title>Evolutionary innovations through gain and loss of genes in the ectomycorrhizal Boletales.</title>
        <authorList>
            <person name="Wu G."/>
            <person name="Miyauchi S."/>
            <person name="Morin E."/>
            <person name="Kuo A."/>
            <person name="Drula E."/>
            <person name="Varga T."/>
            <person name="Kohler A."/>
            <person name="Feng B."/>
            <person name="Cao Y."/>
            <person name="Lipzen A."/>
            <person name="Daum C."/>
            <person name="Hundley H."/>
            <person name="Pangilinan J."/>
            <person name="Johnson J."/>
            <person name="Barry K."/>
            <person name="LaButti K."/>
            <person name="Ng V."/>
            <person name="Ahrendt S."/>
            <person name="Min B."/>
            <person name="Choi I.G."/>
            <person name="Park H."/>
            <person name="Plett J.M."/>
            <person name="Magnuson J."/>
            <person name="Spatafora J.W."/>
            <person name="Nagy L.G."/>
            <person name="Henrissat B."/>
            <person name="Grigoriev I.V."/>
            <person name="Yang Z.L."/>
            <person name="Xu J."/>
            <person name="Martin F.M."/>
        </authorList>
    </citation>
    <scope>NUCLEOTIDE SEQUENCE</scope>
    <source>
        <strain evidence="1">ATCC 28755</strain>
    </source>
</reference>
<organism evidence="1 2">
    <name type="scientific">Hygrophoropsis aurantiaca</name>
    <dbReference type="NCBI Taxonomy" id="72124"/>
    <lineage>
        <taxon>Eukaryota</taxon>
        <taxon>Fungi</taxon>
        <taxon>Dikarya</taxon>
        <taxon>Basidiomycota</taxon>
        <taxon>Agaricomycotina</taxon>
        <taxon>Agaricomycetes</taxon>
        <taxon>Agaricomycetidae</taxon>
        <taxon>Boletales</taxon>
        <taxon>Coniophorineae</taxon>
        <taxon>Hygrophoropsidaceae</taxon>
        <taxon>Hygrophoropsis</taxon>
    </lineage>
</organism>
<dbReference type="Proteomes" id="UP000790377">
    <property type="component" value="Unassembled WGS sequence"/>
</dbReference>
<sequence length="170" mass="18466">MSDNPPTAIGLGPVDPGLLKTGLYIITYAETSGFAALANDNNGSAVSQWTIDPNTVQEIPADIKWNFTLLDNGNYTIASYPYGNFATVTASPRHGDVVKGRPKSHEWIIRTSKLHNQGLYLYLVPISAPSQSISPDDNDSLYWGFSSNSATQVKMTDSADTLWMITPVDP</sequence>
<protein>
    <submittedName>
        <fullName evidence="1">Uncharacterized protein</fullName>
    </submittedName>
</protein>
<name>A0ACB8A5M1_9AGAM</name>